<feature type="region of interest" description="Disordered" evidence="1">
    <location>
        <begin position="34"/>
        <end position="69"/>
    </location>
</feature>
<name>A0AAD7CGQ6_MYCRO</name>
<keyword evidence="4" id="KW-1185">Reference proteome</keyword>
<organism evidence="3 4">
    <name type="scientific">Mycena rosella</name>
    <name type="common">Pink bonnet</name>
    <name type="synonym">Agaricus rosellus</name>
    <dbReference type="NCBI Taxonomy" id="1033263"/>
    <lineage>
        <taxon>Eukaryota</taxon>
        <taxon>Fungi</taxon>
        <taxon>Dikarya</taxon>
        <taxon>Basidiomycota</taxon>
        <taxon>Agaricomycotina</taxon>
        <taxon>Agaricomycetes</taxon>
        <taxon>Agaricomycetidae</taxon>
        <taxon>Agaricales</taxon>
        <taxon>Marasmiineae</taxon>
        <taxon>Mycenaceae</taxon>
        <taxon>Mycena</taxon>
    </lineage>
</organism>
<sequence length="392" mass="42096">MRRLSYHPINGGGTQAATGKELAPCKSIRKIEFIKSPAKSNPNPEAILQPNSESNGDQDDENEAQTLPCRRRRHVEPRVWRVDDWRRSGEHSFLIFVFEEVGTPGRYRPPKIILVRGVAPINADRLNRKSASGRCEAFRGRNVGAPVSQIPNHWSAYSKRPIQTAASTSSPTNFTCAPTNIPGHSLTGASETTKQELACTYESSQCIYDTTGKFESAISANDCPPSVNPDETSSNSSLCKYFAAVCFYLCVVMFDTKPAPQSGNLTSGLSACPQSVEAGNGIAGSVPVGADSALAISGGAASSAIESKMPQPVLIALIAMNGFLILGILVIAAALISDLRGSSTAPRRCKKLDATRGLDHDYMLYDAPLPYQTPSQSIESETFAQLQTLTVD</sequence>
<dbReference type="EMBL" id="JARKIE010000383">
    <property type="protein sequence ID" value="KAJ7648165.1"/>
    <property type="molecule type" value="Genomic_DNA"/>
</dbReference>
<keyword evidence="2" id="KW-1133">Transmembrane helix</keyword>
<feature type="transmembrane region" description="Helical" evidence="2">
    <location>
        <begin position="313"/>
        <end position="337"/>
    </location>
</feature>
<gene>
    <name evidence="3" type="ORF">B0H17DRAFT_1148125</name>
</gene>
<keyword evidence="2" id="KW-0812">Transmembrane</keyword>
<evidence type="ECO:0000313" key="3">
    <source>
        <dbReference type="EMBL" id="KAJ7648165.1"/>
    </source>
</evidence>
<dbReference type="Proteomes" id="UP001221757">
    <property type="component" value="Unassembled WGS sequence"/>
</dbReference>
<evidence type="ECO:0000313" key="4">
    <source>
        <dbReference type="Proteomes" id="UP001221757"/>
    </source>
</evidence>
<evidence type="ECO:0000256" key="1">
    <source>
        <dbReference type="SAM" id="MobiDB-lite"/>
    </source>
</evidence>
<evidence type="ECO:0000256" key="2">
    <source>
        <dbReference type="SAM" id="Phobius"/>
    </source>
</evidence>
<feature type="region of interest" description="Disordered" evidence="1">
    <location>
        <begin position="1"/>
        <end position="21"/>
    </location>
</feature>
<feature type="compositionally biased region" description="Polar residues" evidence="1">
    <location>
        <begin position="38"/>
        <end position="55"/>
    </location>
</feature>
<reference evidence="3" key="1">
    <citation type="submission" date="2023-03" db="EMBL/GenBank/DDBJ databases">
        <title>Massive genome expansion in bonnet fungi (Mycena s.s.) driven by repeated elements and novel gene families across ecological guilds.</title>
        <authorList>
            <consortium name="Lawrence Berkeley National Laboratory"/>
            <person name="Harder C.B."/>
            <person name="Miyauchi S."/>
            <person name="Viragh M."/>
            <person name="Kuo A."/>
            <person name="Thoen E."/>
            <person name="Andreopoulos B."/>
            <person name="Lu D."/>
            <person name="Skrede I."/>
            <person name="Drula E."/>
            <person name="Henrissat B."/>
            <person name="Morin E."/>
            <person name="Kohler A."/>
            <person name="Barry K."/>
            <person name="LaButti K."/>
            <person name="Morin E."/>
            <person name="Salamov A."/>
            <person name="Lipzen A."/>
            <person name="Mereny Z."/>
            <person name="Hegedus B."/>
            <person name="Baldrian P."/>
            <person name="Stursova M."/>
            <person name="Weitz H."/>
            <person name="Taylor A."/>
            <person name="Grigoriev I.V."/>
            <person name="Nagy L.G."/>
            <person name="Martin F."/>
            <person name="Kauserud H."/>
        </authorList>
    </citation>
    <scope>NUCLEOTIDE SEQUENCE</scope>
    <source>
        <strain evidence="3">CBHHK067</strain>
    </source>
</reference>
<proteinExistence type="predicted"/>
<keyword evidence="2" id="KW-0472">Membrane</keyword>
<protein>
    <submittedName>
        <fullName evidence="3">Uncharacterized protein</fullName>
    </submittedName>
</protein>
<comment type="caution">
    <text evidence="3">The sequence shown here is derived from an EMBL/GenBank/DDBJ whole genome shotgun (WGS) entry which is preliminary data.</text>
</comment>
<accession>A0AAD7CGQ6</accession>
<dbReference type="AlphaFoldDB" id="A0AAD7CGQ6"/>